<dbReference type="EMBL" id="DQ068067">
    <property type="protein sequence ID" value="AAY89993.1"/>
    <property type="molecule type" value="Genomic_DNA"/>
</dbReference>
<name>Q4JN04_9BACT</name>
<feature type="chain" id="PRO_5004239451" evidence="1">
    <location>
        <begin position="20"/>
        <end position="301"/>
    </location>
</feature>
<proteinExistence type="predicted"/>
<dbReference type="Pfam" id="PF11924">
    <property type="entry name" value="IAT_beta"/>
    <property type="match status" value="1"/>
</dbReference>
<keyword evidence="1" id="KW-0732">Signal</keyword>
<dbReference type="InterPro" id="IPR024519">
    <property type="entry name" value="IAT_beta"/>
</dbReference>
<accession>Q4JN04</accession>
<dbReference type="Gene3D" id="2.40.160.160">
    <property type="entry name" value="Inverse autotransporter, beta-domain"/>
    <property type="match status" value="1"/>
</dbReference>
<evidence type="ECO:0000256" key="1">
    <source>
        <dbReference type="SAM" id="SignalP"/>
    </source>
</evidence>
<feature type="domain" description="Inverse autotransporter beta-domain" evidence="2">
    <location>
        <begin position="21"/>
        <end position="283"/>
    </location>
</feature>
<organism evidence="3">
    <name type="scientific">uncultured bacterium BAC13K9BAC</name>
    <dbReference type="NCBI Taxonomy" id="332979"/>
    <lineage>
        <taxon>Bacteria</taxon>
        <taxon>environmental samples</taxon>
    </lineage>
</organism>
<dbReference type="InterPro" id="IPR038177">
    <property type="entry name" value="IAT_beta_sf"/>
</dbReference>
<sequence length="301" mass="33661">MKKLISAFAVLILSTSIYAGEASKAVNQIKDSAINKAFSYGDSAIESWARDNLTSLRLIEIETRSREGAKPTFRAISLFEIGGNDFNKILSQLSYSTFDDDETINAGLIYRMMNSDMTVIYGLNIFYDHQFNTGHARTGLGFEMKSSVYDVNINFYEAQTEIHHVDGVPEVAAGGYDAEIGAQVPYLPWAKVYYKAYQWNNETLNIKDGETLSLYMMPTPRLSVEFGTQDDSTMSTKSFLKLNYVLCCGETTKSAPLFTVSNQAFNYGKIDNQRMYEKVRRENNIITVRGGGAFTVTASGF</sequence>
<evidence type="ECO:0000313" key="3">
    <source>
        <dbReference type="EMBL" id="AAY89993.1"/>
    </source>
</evidence>
<dbReference type="AlphaFoldDB" id="Q4JN04"/>
<feature type="signal peptide" evidence="1">
    <location>
        <begin position="1"/>
        <end position="19"/>
    </location>
</feature>
<gene>
    <name evidence="3" type="primary">sivH</name>
</gene>
<protein>
    <submittedName>
        <fullName evidence="3">Predicted invasin-like SivH</fullName>
    </submittedName>
</protein>
<reference evidence="3" key="1">
    <citation type="journal article" date="2005" name="PLoS Biol.">
        <title>New insights into metabolic properties of marine bacteria encoding proteorhodopsins.</title>
        <authorList>
            <person name="Sabehi G."/>
            <person name="Loy A."/>
            <person name="Jung K.H."/>
            <person name="Partha R."/>
            <person name="Spudich J.L."/>
            <person name="Isaacson T."/>
            <person name="Hirschberg J."/>
            <person name="Wagner M."/>
            <person name="Beja O."/>
        </authorList>
    </citation>
    <scope>NUCLEOTIDE SEQUENCE</scope>
</reference>
<evidence type="ECO:0000259" key="2">
    <source>
        <dbReference type="Pfam" id="PF11924"/>
    </source>
</evidence>